<dbReference type="GO" id="GO:0004553">
    <property type="term" value="F:hydrolase activity, hydrolyzing O-glycosyl compounds"/>
    <property type="evidence" value="ECO:0007669"/>
    <property type="project" value="InterPro"/>
</dbReference>
<gene>
    <name evidence="4" type="ORF">E6K72_08360</name>
</gene>
<dbReference type="GO" id="GO:0030246">
    <property type="term" value="F:carbohydrate binding"/>
    <property type="evidence" value="ECO:0007669"/>
    <property type="project" value="InterPro"/>
</dbReference>
<comment type="caution">
    <text evidence="4">The sequence shown here is derived from an EMBL/GenBank/DDBJ whole genome shotgun (WGS) entry which is preliminary data.</text>
</comment>
<keyword evidence="1" id="KW-0732">Signal</keyword>
<evidence type="ECO:0000313" key="5">
    <source>
        <dbReference type="Proteomes" id="UP000317716"/>
    </source>
</evidence>
<dbReference type="CDD" id="cd09618">
    <property type="entry name" value="CBM9_like_2"/>
    <property type="match status" value="1"/>
</dbReference>
<evidence type="ECO:0000259" key="2">
    <source>
        <dbReference type="Pfam" id="PF06452"/>
    </source>
</evidence>
<name>A0A538SQB1_UNCEI</name>
<dbReference type="InterPro" id="IPR010502">
    <property type="entry name" value="Carb-bd_dom_fam9"/>
</dbReference>
<protein>
    <submittedName>
        <fullName evidence="4">Uncharacterized protein</fullName>
    </submittedName>
</protein>
<dbReference type="Gene3D" id="2.60.40.1190">
    <property type="match status" value="1"/>
</dbReference>
<organism evidence="4 5">
    <name type="scientific">Eiseniibacteriota bacterium</name>
    <dbReference type="NCBI Taxonomy" id="2212470"/>
    <lineage>
        <taxon>Bacteria</taxon>
        <taxon>Candidatus Eiseniibacteriota</taxon>
    </lineage>
</organism>
<dbReference type="Proteomes" id="UP000317716">
    <property type="component" value="Unassembled WGS sequence"/>
</dbReference>
<feature type="chain" id="PRO_5022142315" evidence="1">
    <location>
        <begin position="17"/>
        <end position="889"/>
    </location>
</feature>
<reference evidence="4 5" key="1">
    <citation type="journal article" date="2019" name="Nat. Microbiol.">
        <title>Mediterranean grassland soil C-N compound turnover is dependent on rainfall and depth, and is mediated by genomically divergent microorganisms.</title>
        <authorList>
            <person name="Diamond S."/>
            <person name="Andeer P.F."/>
            <person name="Li Z."/>
            <person name="Crits-Christoph A."/>
            <person name="Burstein D."/>
            <person name="Anantharaman K."/>
            <person name="Lane K.R."/>
            <person name="Thomas B.C."/>
            <person name="Pan C."/>
            <person name="Northen T.R."/>
            <person name="Banfield J.F."/>
        </authorList>
    </citation>
    <scope>NUCLEOTIDE SEQUENCE [LARGE SCALE GENOMIC DNA]</scope>
    <source>
        <strain evidence="4">WS_2</strain>
    </source>
</reference>
<evidence type="ECO:0000259" key="3">
    <source>
        <dbReference type="Pfam" id="PF19313"/>
    </source>
</evidence>
<dbReference type="GO" id="GO:0016052">
    <property type="term" value="P:carbohydrate catabolic process"/>
    <property type="evidence" value="ECO:0007669"/>
    <property type="project" value="InterPro"/>
</dbReference>
<dbReference type="InterPro" id="IPR045670">
    <property type="entry name" value="DUF5916"/>
</dbReference>
<feature type="domain" description="Carbohydrate-binding" evidence="2">
    <location>
        <begin position="39"/>
        <end position="183"/>
    </location>
</feature>
<dbReference type="Pfam" id="PF06452">
    <property type="entry name" value="CBM9_1"/>
    <property type="match status" value="1"/>
</dbReference>
<dbReference type="Pfam" id="PF19313">
    <property type="entry name" value="DUF5916"/>
    <property type="match status" value="1"/>
</dbReference>
<dbReference type="AlphaFoldDB" id="A0A538SQB1"/>
<feature type="signal peptide" evidence="1">
    <location>
        <begin position="1"/>
        <end position="16"/>
    </location>
</feature>
<evidence type="ECO:0000256" key="1">
    <source>
        <dbReference type="SAM" id="SignalP"/>
    </source>
</evidence>
<dbReference type="SUPFAM" id="SSF49344">
    <property type="entry name" value="CBD9-like"/>
    <property type="match status" value="1"/>
</dbReference>
<dbReference type="EMBL" id="VBOS01000297">
    <property type="protein sequence ID" value="TMQ53537.1"/>
    <property type="molecule type" value="Genomic_DNA"/>
</dbReference>
<accession>A0A538SQB1</accession>
<sequence>MSLAAIALALLATAPAAPDSLPGSKRPVTAVRTAAAIAIDGLLTEPVWGNGNAATWFRQSDPVEGAAPSQRTEVRMAYDDDALYVGARMYDTAPDSIIARLSRRDVSIPADRFGIYLDPYHDRRTGYYFLVNAAGTQFDGTLSNDSWEDASWDGVWESRARRDSLGWTLEMRIPYSQLRFQKSERCLWGINFRRVIQRRSEEDFLVYQPKKESGFVSRFPVMTGIENIHPGRAIEVLPYVTQKAEYMPHAHDDPFNDGSNLEFEGGGDLRMAVGSRLTLNATVNPDFGQVELDPAVVNLSNVETYFQEKRPFFVEGSSNFNCGNQGASDYWGFNWPEPTFFYSRRVGRAPQGSVSGSPDYVNTPIGTSILGAAKLTGKLAPSLNFGTLLALTAREYADVSTGGAHSREEVEPQTFYGVVRGLREFNDRRQGFGLMGTMASRSFEDRALESQLNAQSYVLAADGWTFLDRRQTWVISGWSAMTNIHGTAAQITNVQTNNLHYFQRPDAAHVEVDPNATSLTGFGSRYWLNKQKGSWICNAGLGFMDPKFDVNDLGYMRRADVINGHFGGGYKWTTPTKHRKYQDLIGAVFASYNFAGDPTWGGLWGGGSTEFTNNYSLNYKLAFNPQTVNDRRTRGGPLMLNKPGAEVYAYFDTDSKQRLFYFLEADTYTQSSGSWNSWLNPGVEWKPASNLLVRVGPELTLNHEEAQYIGAYSDPLATATFGQRQVFATLDQTTVGGGFRVNWAFTPRLSLELYAQPLVSAGKYADFKELARPKSYDFTHYLENGGTYDPATGTIDPDGPGGPAPPFTISNVDWGFDGHPDFNYMSLRGNAVLRWEYRPGSTFYLVWTQTRDDLVEHAGDFELGPSFDQLSTTEAHNIFLAKATYYFNL</sequence>
<evidence type="ECO:0000313" key="4">
    <source>
        <dbReference type="EMBL" id="TMQ53537.1"/>
    </source>
</evidence>
<proteinExistence type="predicted"/>
<feature type="domain" description="DUF5916" evidence="3">
    <location>
        <begin position="236"/>
        <end position="887"/>
    </location>
</feature>